<sequence>MITLSYANCLPRFRDRIHFEFDKHIACEVCVRVCPIDLPVVDWKLETNIRKKRLLNYSINFGIYIFCCSYEFLNKMKGGKFTFMVANDKGFKFSKIDRVLVCHEFLNKWPNAVFRALPREKSDRCPLLLSLVDSNFGPKPFQWFNSWLERDGCEKIIIDTLDGEYTEGSPDLLIANKFKRVREALKKWWVDIGDKEKGDYLEMTTDISSFEQKLEVAVLDEEDGDENSAFFHSVVNGRKAKNNIPGLLVDGEWVSKPTLVKKHIFQFFRNLFSSNISGRPKMFCGNLKTLPAESKDFLAATFSKEEVKEAVFECGSDRAPGPDGFNFFFLKKFWAVFEDDFVNLMEDFYHTGSINHGYSAAFITLIPKVKNPVGLTDYRPITLIGIISKVILKILANRIKKGFLNSIMQQMEFPDRWCLWIDGILKSARSSVLVNGLPTYIFQCEKGLRQGDPLSPFLFLLVMEAFMSLIDKASDNGVFEGLKIGNHGPTLSHLLYADDTLIVGKWSLDNCKNMIRILRIFHLCFGLKINLQKSNIFGINAEEDEVKVLADICGCKHGSVPFDYLGIKVGANMNRIRNWDPVIDKCKSRLKLWKAKSLSFGGRLILIKSVFAFFGRGMKMSKRYIGSLGMWLRALKNTGGLGITKLADVNLSLLTKWVWRYKTEGSCLLRRIIEVCHYSRKNWEILPLNRSLSGGWKALVSHLIKLEVKTNKVVSSFSVVIGNGMDVRFWIDKWRGSKPFKEDYPNLFRLAVDKQATVKDSWDAASSVLTCRWKSNLFSDSVRHELELLKARLVGTQFFEAPDHWTWNGNSDGTFKVADFKQSHLSDHNQTQHHVLRKNSWVPLKVRIFVWRLELNRLPTKDELQKRQVQLPNNLCVLCDVSAESTLHLFTGCGCSFGVWIAIGAWCKLDPIYAFDVSDLLQLGLGSRNKKASKIIQGIVMVTMWVLWNGGNEKIFQGKEAQVVELVAKVKSLSFLWLRSRSKFNNCLSMTEEYELSTYDCHELNYNQIALSRLPMSITKDYTIGTLLNLP</sequence>
<dbReference type="AlphaFoldDB" id="A0A251VEZ9"/>
<reference evidence="5" key="1">
    <citation type="journal article" date="2017" name="Nature">
        <title>The sunflower genome provides insights into oil metabolism, flowering and Asterid evolution.</title>
        <authorList>
            <person name="Badouin H."/>
            <person name="Gouzy J."/>
            <person name="Grassa C.J."/>
            <person name="Murat F."/>
            <person name="Staton S.E."/>
            <person name="Cottret L."/>
            <person name="Lelandais-Briere C."/>
            <person name="Owens G.L."/>
            <person name="Carrere S."/>
            <person name="Mayjonade B."/>
            <person name="Legrand L."/>
            <person name="Gill N."/>
            <person name="Kane N.C."/>
            <person name="Bowers J.E."/>
            <person name="Hubner S."/>
            <person name="Bellec A."/>
            <person name="Berard A."/>
            <person name="Berges H."/>
            <person name="Blanchet N."/>
            <person name="Boniface M.C."/>
            <person name="Brunel D."/>
            <person name="Catrice O."/>
            <person name="Chaidir N."/>
            <person name="Claudel C."/>
            <person name="Donnadieu C."/>
            <person name="Faraut T."/>
            <person name="Fievet G."/>
            <person name="Helmstetter N."/>
            <person name="King M."/>
            <person name="Knapp S.J."/>
            <person name="Lai Z."/>
            <person name="Le Paslier M.C."/>
            <person name="Lippi Y."/>
            <person name="Lorenzon L."/>
            <person name="Mandel J.R."/>
            <person name="Marage G."/>
            <person name="Marchand G."/>
            <person name="Marquand E."/>
            <person name="Bret-Mestries E."/>
            <person name="Morien E."/>
            <person name="Nambeesan S."/>
            <person name="Nguyen T."/>
            <person name="Pegot-Espagnet P."/>
            <person name="Pouilly N."/>
            <person name="Raftis F."/>
            <person name="Sallet E."/>
            <person name="Schiex T."/>
            <person name="Thomas J."/>
            <person name="Vandecasteele C."/>
            <person name="Vares D."/>
            <person name="Vear F."/>
            <person name="Vautrin S."/>
            <person name="Crespi M."/>
            <person name="Mangin B."/>
            <person name="Burke J.M."/>
            <person name="Salse J."/>
            <person name="Munos S."/>
            <person name="Vincourt P."/>
            <person name="Rieseberg L.H."/>
            <person name="Langlade N.B."/>
        </authorList>
    </citation>
    <scope>NUCLEOTIDE SEQUENCE [LARGE SCALE GENOMIC DNA]</scope>
    <source>
        <strain evidence="5">cv. SF193</strain>
    </source>
</reference>
<dbReference type="Proteomes" id="UP000215914">
    <property type="component" value="Chromosome 2"/>
</dbReference>
<dbReference type="EMBL" id="CM007891">
    <property type="protein sequence ID" value="OTG33736.1"/>
    <property type="molecule type" value="Genomic_DNA"/>
</dbReference>
<dbReference type="STRING" id="4232.A0A251VEZ9"/>
<keyword evidence="1" id="KW-1133">Transmembrane helix</keyword>
<dbReference type="InterPro" id="IPR000477">
    <property type="entry name" value="RT_dom"/>
</dbReference>
<keyword evidence="1" id="KW-0472">Membrane</keyword>
<dbReference type="OMA" id="PINCESD"/>
<evidence type="ECO:0000313" key="4">
    <source>
        <dbReference type="EMBL" id="OTG33736.1"/>
    </source>
</evidence>
<evidence type="ECO:0000259" key="2">
    <source>
        <dbReference type="PROSITE" id="PS50878"/>
    </source>
</evidence>
<keyword evidence="4" id="KW-0808">Transferase</keyword>
<gene>
    <name evidence="4" type="ORF">HannXRQ_Chr02g0037941</name>
</gene>
<organism evidence="4 5">
    <name type="scientific">Helianthus annuus</name>
    <name type="common">Common sunflower</name>
    <dbReference type="NCBI Taxonomy" id="4232"/>
    <lineage>
        <taxon>Eukaryota</taxon>
        <taxon>Viridiplantae</taxon>
        <taxon>Streptophyta</taxon>
        <taxon>Embryophyta</taxon>
        <taxon>Tracheophyta</taxon>
        <taxon>Spermatophyta</taxon>
        <taxon>Magnoliopsida</taxon>
        <taxon>eudicotyledons</taxon>
        <taxon>Gunneridae</taxon>
        <taxon>Pentapetalae</taxon>
        <taxon>asterids</taxon>
        <taxon>campanulids</taxon>
        <taxon>Asterales</taxon>
        <taxon>Asteraceae</taxon>
        <taxon>Asteroideae</taxon>
        <taxon>Heliantheae alliance</taxon>
        <taxon>Heliantheae</taxon>
        <taxon>Helianthus</taxon>
    </lineage>
</organism>
<protein>
    <submittedName>
        <fullName evidence="4">Putative reverse transcriptase domain-containing protein</fullName>
    </submittedName>
</protein>
<dbReference type="SUPFAM" id="SSF56672">
    <property type="entry name" value="DNA/RNA polymerases"/>
    <property type="match status" value="1"/>
</dbReference>
<dbReference type="PROSITE" id="PS51379">
    <property type="entry name" value="4FE4S_FER_2"/>
    <property type="match status" value="1"/>
</dbReference>
<keyword evidence="4" id="KW-0548">Nucleotidyltransferase</keyword>
<feature type="transmembrane region" description="Helical" evidence="1">
    <location>
        <begin position="54"/>
        <end position="73"/>
    </location>
</feature>
<dbReference type="InterPro" id="IPR017896">
    <property type="entry name" value="4Fe4S_Fe-S-bd"/>
</dbReference>
<dbReference type="PROSITE" id="PS50878">
    <property type="entry name" value="RT_POL"/>
    <property type="match status" value="1"/>
</dbReference>
<dbReference type="InParanoid" id="A0A251VEZ9"/>
<evidence type="ECO:0000313" key="5">
    <source>
        <dbReference type="Proteomes" id="UP000215914"/>
    </source>
</evidence>
<dbReference type="GO" id="GO:0003964">
    <property type="term" value="F:RNA-directed DNA polymerase activity"/>
    <property type="evidence" value="ECO:0007669"/>
    <property type="project" value="UniProtKB-KW"/>
</dbReference>
<dbReference type="Pfam" id="PF13966">
    <property type="entry name" value="zf-RVT"/>
    <property type="match status" value="1"/>
</dbReference>
<feature type="domain" description="Reverse transcriptase" evidence="2">
    <location>
        <begin position="347"/>
        <end position="569"/>
    </location>
</feature>
<accession>A0A251VEZ9</accession>
<dbReference type="CDD" id="cd01650">
    <property type="entry name" value="RT_nLTR_like"/>
    <property type="match status" value="1"/>
</dbReference>
<proteinExistence type="predicted"/>
<feature type="domain" description="4Fe-4S ferredoxin-type" evidence="3">
    <location>
        <begin position="15"/>
        <end position="44"/>
    </location>
</feature>
<dbReference type="PANTHER" id="PTHR33116:SF78">
    <property type="entry name" value="OS12G0587133 PROTEIN"/>
    <property type="match status" value="1"/>
</dbReference>
<dbReference type="InterPro" id="IPR026960">
    <property type="entry name" value="RVT-Znf"/>
</dbReference>
<evidence type="ECO:0000256" key="1">
    <source>
        <dbReference type="SAM" id="Phobius"/>
    </source>
</evidence>
<keyword evidence="5" id="KW-1185">Reference proteome</keyword>
<dbReference type="Pfam" id="PF00078">
    <property type="entry name" value="RVT_1"/>
    <property type="match status" value="1"/>
</dbReference>
<evidence type="ECO:0000259" key="3">
    <source>
        <dbReference type="PROSITE" id="PS51379"/>
    </source>
</evidence>
<keyword evidence="1" id="KW-0812">Transmembrane</keyword>
<keyword evidence="4" id="KW-0695">RNA-directed DNA polymerase</keyword>
<dbReference type="PANTHER" id="PTHR33116">
    <property type="entry name" value="REVERSE TRANSCRIPTASE ZINC-BINDING DOMAIN-CONTAINING PROTEIN-RELATED-RELATED"/>
    <property type="match status" value="1"/>
</dbReference>
<dbReference type="InterPro" id="IPR043502">
    <property type="entry name" value="DNA/RNA_pol_sf"/>
</dbReference>
<name>A0A251VEZ9_HELAN</name>